<dbReference type="EMBL" id="JAKUML010000001">
    <property type="protein sequence ID" value="MCJ8145360.1"/>
    <property type="molecule type" value="Genomic_DNA"/>
</dbReference>
<feature type="compositionally biased region" description="Basic and acidic residues" evidence="1">
    <location>
        <begin position="51"/>
        <end position="63"/>
    </location>
</feature>
<evidence type="ECO:0000256" key="1">
    <source>
        <dbReference type="SAM" id="MobiDB-lite"/>
    </source>
</evidence>
<gene>
    <name evidence="3" type="ORF">MKI79_00240</name>
</gene>
<name>A0A9X2B9A8_9GAMM</name>
<dbReference type="Proteomes" id="UP001139701">
    <property type="component" value="Unassembled WGS sequence"/>
</dbReference>
<evidence type="ECO:0008006" key="5">
    <source>
        <dbReference type="Google" id="ProtNLM"/>
    </source>
</evidence>
<feature type="chain" id="PRO_5040892114" description="Lipoprotein" evidence="2">
    <location>
        <begin position="18"/>
        <end position="206"/>
    </location>
</feature>
<keyword evidence="4" id="KW-1185">Reference proteome</keyword>
<evidence type="ECO:0000256" key="2">
    <source>
        <dbReference type="SAM" id="SignalP"/>
    </source>
</evidence>
<accession>A0A9X2B9A8</accession>
<dbReference type="PROSITE" id="PS51257">
    <property type="entry name" value="PROKAR_LIPOPROTEIN"/>
    <property type="match status" value="1"/>
</dbReference>
<feature type="region of interest" description="Disordered" evidence="1">
    <location>
        <begin position="27"/>
        <end position="63"/>
    </location>
</feature>
<feature type="compositionally biased region" description="Polar residues" evidence="1">
    <location>
        <begin position="33"/>
        <end position="50"/>
    </location>
</feature>
<keyword evidence="2" id="KW-0732">Signal</keyword>
<feature type="signal peptide" evidence="2">
    <location>
        <begin position="1"/>
        <end position="17"/>
    </location>
</feature>
<evidence type="ECO:0000313" key="3">
    <source>
        <dbReference type="EMBL" id="MCJ8145360.1"/>
    </source>
</evidence>
<proteinExistence type="predicted"/>
<evidence type="ECO:0000313" key="4">
    <source>
        <dbReference type="Proteomes" id="UP001139701"/>
    </source>
</evidence>
<comment type="caution">
    <text evidence="3">The sequence shown here is derived from an EMBL/GenBank/DDBJ whole genome shotgun (WGS) entry which is preliminary data.</text>
</comment>
<dbReference type="AlphaFoldDB" id="A0A9X2B9A8"/>
<sequence>MMIRFFSLVLLSSTIIACSYINNQPDSLDKSSTDQSQATPSNPIENTSANDLKDSGLKDNDLKDDATKDRELARYLLPTVIEHSYGKTDYLEAWRDLNGDQIKDVVVLLQGNEWCGSGGCTMLIYHAKNDHSLSLITKTTVTNTPIYQLSTKQNGWSDLSVYSKGVGQVKFSFDGKSYPSNPSLEKPYQIQKVDQQLELSEPIKLN</sequence>
<organism evidence="3 4">
    <name type="scientific">Acinetobacter sedimenti</name>
    <dbReference type="NCBI Taxonomy" id="2919922"/>
    <lineage>
        <taxon>Bacteria</taxon>
        <taxon>Pseudomonadati</taxon>
        <taxon>Pseudomonadota</taxon>
        <taxon>Gammaproteobacteria</taxon>
        <taxon>Moraxellales</taxon>
        <taxon>Moraxellaceae</taxon>
        <taxon>Acinetobacter</taxon>
    </lineage>
</organism>
<protein>
    <recommendedName>
        <fullName evidence="5">Lipoprotein</fullName>
    </recommendedName>
</protein>
<reference evidence="3" key="1">
    <citation type="submission" date="2022-02" db="EMBL/GenBank/DDBJ databases">
        <title>Acinetobacter A3.8 sp. nov., isolated from Sediment (Zhairuo Island).</title>
        <authorList>
            <person name="Zheng K."/>
        </authorList>
    </citation>
    <scope>NUCLEOTIDE SEQUENCE</scope>
    <source>
        <strain evidence="3">A3.8</strain>
    </source>
</reference>
<dbReference type="RefSeq" id="WP_241569905.1">
    <property type="nucleotide sequence ID" value="NZ_JAKUML010000001.1"/>
</dbReference>